<dbReference type="EMBL" id="OU895880">
    <property type="protein sequence ID" value="CAG9810895.1"/>
    <property type="molecule type" value="Genomic_DNA"/>
</dbReference>
<sequence length="285" mass="30598">MKTFIIISILLTAALADDQPSFPAFTTHQREIVNPDSVDDFVFNGNVTKPPSSRPVIKISNGRQARDGQFPFVAEISINLQSGGLLCTGSLIAKNWILSARHCIADTNAKSVLASLGSADRQNPTVRIYSNMFIWLNAGDGHHPDIALFRLAQNAPNNNRVKPIALPSRGRQNSLFEGNVGTAIGFGGTGGGQLPRYLQYTQFRVLNRNQCYLGENILCSQPQSGTSSLQGGDSGGPFVDTVDGTLTLIGVNVFVATSGSNVWQGSTRVAGFLSFIHDSTGIPYR</sequence>
<dbReference type="GO" id="GO:0004252">
    <property type="term" value="F:serine-type endopeptidase activity"/>
    <property type="evidence" value="ECO:0007669"/>
    <property type="project" value="InterPro"/>
</dbReference>
<keyword evidence="3" id="KW-0720">Serine protease</keyword>
<evidence type="ECO:0000256" key="5">
    <source>
        <dbReference type="ARBA" id="ARBA00024195"/>
    </source>
</evidence>
<evidence type="ECO:0000259" key="7">
    <source>
        <dbReference type="PROSITE" id="PS50240"/>
    </source>
</evidence>
<proteinExistence type="inferred from homology"/>
<keyword evidence="6" id="KW-0732">Signal</keyword>
<reference evidence="8" key="2">
    <citation type="submission" date="2022-10" db="EMBL/GenBank/DDBJ databases">
        <authorList>
            <consortium name="ENA_rothamsted_submissions"/>
            <consortium name="culmorum"/>
            <person name="King R."/>
        </authorList>
    </citation>
    <scope>NUCLEOTIDE SEQUENCE</scope>
</reference>
<comment type="similarity">
    <text evidence="5">Belongs to the peptidase S1 family. CLIP subfamily.</text>
</comment>
<dbReference type="PROSITE" id="PS50240">
    <property type="entry name" value="TRYPSIN_DOM"/>
    <property type="match status" value="1"/>
</dbReference>
<feature type="domain" description="Peptidase S1" evidence="7">
    <location>
        <begin position="59"/>
        <end position="281"/>
    </location>
</feature>
<dbReference type="AlphaFoldDB" id="A0A9N9X0D9"/>
<keyword evidence="9" id="KW-1185">Reference proteome</keyword>
<organism evidence="8 9">
    <name type="scientific">Chironomus riparius</name>
    <dbReference type="NCBI Taxonomy" id="315576"/>
    <lineage>
        <taxon>Eukaryota</taxon>
        <taxon>Metazoa</taxon>
        <taxon>Ecdysozoa</taxon>
        <taxon>Arthropoda</taxon>
        <taxon>Hexapoda</taxon>
        <taxon>Insecta</taxon>
        <taxon>Pterygota</taxon>
        <taxon>Neoptera</taxon>
        <taxon>Endopterygota</taxon>
        <taxon>Diptera</taxon>
        <taxon>Nematocera</taxon>
        <taxon>Chironomoidea</taxon>
        <taxon>Chironomidae</taxon>
        <taxon>Chironominae</taxon>
        <taxon>Chironomus</taxon>
    </lineage>
</organism>
<evidence type="ECO:0000256" key="4">
    <source>
        <dbReference type="ARBA" id="ARBA00023157"/>
    </source>
</evidence>
<dbReference type="InterPro" id="IPR050430">
    <property type="entry name" value="Peptidase_S1"/>
</dbReference>
<keyword evidence="2" id="KW-0378">Hydrolase</keyword>
<dbReference type="Pfam" id="PF00089">
    <property type="entry name" value="Trypsin"/>
    <property type="match status" value="1"/>
</dbReference>
<feature type="signal peptide" evidence="6">
    <location>
        <begin position="1"/>
        <end position="16"/>
    </location>
</feature>
<evidence type="ECO:0000256" key="3">
    <source>
        <dbReference type="ARBA" id="ARBA00022825"/>
    </source>
</evidence>
<evidence type="ECO:0000313" key="8">
    <source>
        <dbReference type="EMBL" id="CAG9810895.1"/>
    </source>
</evidence>
<name>A0A9N9X0D9_9DIPT</name>
<keyword evidence="1" id="KW-0645">Protease</keyword>
<dbReference type="PRINTS" id="PR00722">
    <property type="entry name" value="CHYMOTRYPSIN"/>
</dbReference>
<evidence type="ECO:0000256" key="2">
    <source>
        <dbReference type="ARBA" id="ARBA00022801"/>
    </source>
</evidence>
<dbReference type="InterPro" id="IPR001254">
    <property type="entry name" value="Trypsin_dom"/>
</dbReference>
<gene>
    <name evidence="8" type="ORF">CHIRRI_LOCUS13707</name>
</gene>
<protein>
    <recommendedName>
        <fullName evidence="7">Peptidase S1 domain-containing protein</fullName>
    </recommendedName>
</protein>
<keyword evidence="4" id="KW-1015">Disulfide bond</keyword>
<accession>A0A9N9X0D9</accession>
<reference evidence="8" key="1">
    <citation type="submission" date="2022-01" db="EMBL/GenBank/DDBJ databases">
        <authorList>
            <person name="King R."/>
        </authorList>
    </citation>
    <scope>NUCLEOTIDE SEQUENCE</scope>
</reference>
<dbReference type="Proteomes" id="UP001153620">
    <property type="component" value="Chromosome 4"/>
</dbReference>
<evidence type="ECO:0000256" key="6">
    <source>
        <dbReference type="SAM" id="SignalP"/>
    </source>
</evidence>
<dbReference type="InterPro" id="IPR001314">
    <property type="entry name" value="Peptidase_S1A"/>
</dbReference>
<dbReference type="PANTHER" id="PTHR24276:SF91">
    <property type="entry name" value="AT26814P-RELATED"/>
    <property type="match status" value="1"/>
</dbReference>
<dbReference type="SUPFAM" id="SSF50494">
    <property type="entry name" value="Trypsin-like serine proteases"/>
    <property type="match status" value="1"/>
</dbReference>
<dbReference type="GO" id="GO:0006508">
    <property type="term" value="P:proteolysis"/>
    <property type="evidence" value="ECO:0007669"/>
    <property type="project" value="UniProtKB-KW"/>
</dbReference>
<evidence type="ECO:0000256" key="1">
    <source>
        <dbReference type="ARBA" id="ARBA00022670"/>
    </source>
</evidence>
<dbReference type="InterPro" id="IPR043504">
    <property type="entry name" value="Peptidase_S1_PA_chymotrypsin"/>
</dbReference>
<dbReference type="PANTHER" id="PTHR24276">
    <property type="entry name" value="POLYSERASE-RELATED"/>
    <property type="match status" value="1"/>
</dbReference>
<dbReference type="SMART" id="SM00020">
    <property type="entry name" value="Tryp_SPc"/>
    <property type="match status" value="1"/>
</dbReference>
<dbReference type="OrthoDB" id="8440449at2759"/>
<dbReference type="Gene3D" id="2.40.10.10">
    <property type="entry name" value="Trypsin-like serine proteases"/>
    <property type="match status" value="1"/>
</dbReference>
<dbReference type="InterPro" id="IPR009003">
    <property type="entry name" value="Peptidase_S1_PA"/>
</dbReference>
<feature type="chain" id="PRO_5040292711" description="Peptidase S1 domain-containing protein" evidence="6">
    <location>
        <begin position="17"/>
        <end position="285"/>
    </location>
</feature>
<evidence type="ECO:0000313" key="9">
    <source>
        <dbReference type="Proteomes" id="UP001153620"/>
    </source>
</evidence>